<dbReference type="Proteomes" id="UP001310022">
    <property type="component" value="Unassembled WGS sequence"/>
</dbReference>
<dbReference type="AlphaFoldDB" id="A0AAN5AM89"/>
<feature type="transmembrane region" description="Helical" evidence="1">
    <location>
        <begin position="48"/>
        <end position="67"/>
    </location>
</feature>
<comment type="caution">
    <text evidence="3">The sequence shown here is derived from an EMBL/GenBank/DDBJ whole genome shotgun (WGS) entry which is preliminary data.</text>
</comment>
<keyword evidence="4" id="KW-1185">Reference proteome</keyword>
<proteinExistence type="predicted"/>
<evidence type="ECO:0000313" key="4">
    <source>
        <dbReference type="Proteomes" id="UP001310022"/>
    </source>
</evidence>
<protein>
    <recommendedName>
        <fullName evidence="5">Plasmid transfer protein</fullName>
    </recommendedName>
</protein>
<gene>
    <name evidence="2" type="ORF">PEDI_51720</name>
    <name evidence="3" type="ORF">PEDI_53620</name>
</gene>
<dbReference type="EMBL" id="BQKE01000007">
    <property type="protein sequence ID" value="GJM64810.1"/>
    <property type="molecule type" value="Genomic_DNA"/>
</dbReference>
<name>A0AAN5AM89_9BACT</name>
<keyword evidence="1" id="KW-1133">Transmembrane helix</keyword>
<evidence type="ECO:0000256" key="1">
    <source>
        <dbReference type="SAM" id="Phobius"/>
    </source>
</evidence>
<dbReference type="EMBL" id="BQKE01000006">
    <property type="protein sequence ID" value="GJM64620.1"/>
    <property type="molecule type" value="Genomic_DNA"/>
</dbReference>
<dbReference type="RefSeq" id="WP_338239683.1">
    <property type="nucleotide sequence ID" value="NZ_BQKE01000006.1"/>
</dbReference>
<sequence length="104" mass="11741">MFRTHPFFRGLQRPLVFKFIKGRYIYWAAASLLGGSIIGMGVCALNMWAGILTIILLAGGGFGFTAWRQKKGLHSKPEEKGYHMTLPQSLRLKSYTNEQKETGF</sequence>
<keyword evidence="1" id="KW-0472">Membrane</keyword>
<keyword evidence="1" id="KW-0812">Transmembrane</keyword>
<evidence type="ECO:0000313" key="2">
    <source>
        <dbReference type="EMBL" id="GJM64620.1"/>
    </source>
</evidence>
<reference evidence="3 4" key="1">
    <citation type="submission" date="2021-12" db="EMBL/GenBank/DDBJ databases">
        <title>Genome sequencing of bacteria with rrn-lacking chromosome and rrn-plasmid.</title>
        <authorList>
            <person name="Anda M."/>
            <person name="Iwasaki W."/>
        </authorList>
    </citation>
    <scope>NUCLEOTIDE SEQUENCE [LARGE SCALE GENOMIC DNA]</scope>
    <source>
        <strain evidence="3 4">NBRC 15940</strain>
    </source>
</reference>
<evidence type="ECO:0008006" key="5">
    <source>
        <dbReference type="Google" id="ProtNLM"/>
    </source>
</evidence>
<feature type="transmembrane region" description="Helical" evidence="1">
    <location>
        <begin position="24"/>
        <end position="42"/>
    </location>
</feature>
<accession>A0AAN5AM89</accession>
<evidence type="ECO:0000313" key="3">
    <source>
        <dbReference type="EMBL" id="GJM64810.1"/>
    </source>
</evidence>
<organism evidence="3 4">
    <name type="scientific">Persicobacter diffluens</name>
    <dbReference type="NCBI Taxonomy" id="981"/>
    <lineage>
        <taxon>Bacteria</taxon>
        <taxon>Pseudomonadati</taxon>
        <taxon>Bacteroidota</taxon>
        <taxon>Cytophagia</taxon>
        <taxon>Cytophagales</taxon>
        <taxon>Persicobacteraceae</taxon>
        <taxon>Persicobacter</taxon>
    </lineage>
</organism>